<dbReference type="EMBL" id="FWWU01000004">
    <property type="protein sequence ID" value="SMB79986.1"/>
    <property type="molecule type" value="Genomic_DNA"/>
</dbReference>
<dbReference type="InterPro" id="IPR051810">
    <property type="entry name" value="Precorrin_MeTrfase"/>
</dbReference>
<keyword evidence="2" id="KW-0169">Cobalamin biosynthesis</keyword>
<dbReference type="GO" id="GO:0009236">
    <property type="term" value="P:cobalamin biosynthetic process"/>
    <property type="evidence" value="ECO:0007669"/>
    <property type="project" value="UniProtKB-UniPathway"/>
</dbReference>
<evidence type="ECO:0000313" key="8">
    <source>
        <dbReference type="Proteomes" id="UP000192582"/>
    </source>
</evidence>
<name>A0A1W1UFX5_9DEIO</name>
<dbReference type="CDD" id="cd11646">
    <property type="entry name" value="Precorrin_3B_C17_MT"/>
    <property type="match status" value="1"/>
</dbReference>
<keyword evidence="8" id="KW-1185">Reference proteome</keyword>
<proteinExistence type="predicted"/>
<dbReference type="InterPro" id="IPR006363">
    <property type="entry name" value="Cbl_synth_CobJ/CibH_dom"/>
</dbReference>
<evidence type="ECO:0000256" key="3">
    <source>
        <dbReference type="ARBA" id="ARBA00022603"/>
    </source>
</evidence>
<dbReference type="OrthoDB" id="9772960at2"/>
<protein>
    <submittedName>
        <fullName evidence="7">Precorrin-3B C17-methyltransferase</fullName>
    </submittedName>
</protein>
<dbReference type="InterPro" id="IPR003723">
    <property type="entry name" value="Precorrin-6x_reduct"/>
</dbReference>
<evidence type="ECO:0000313" key="7">
    <source>
        <dbReference type="EMBL" id="SMB79986.1"/>
    </source>
</evidence>
<evidence type="ECO:0000259" key="6">
    <source>
        <dbReference type="Pfam" id="PF00590"/>
    </source>
</evidence>
<comment type="pathway">
    <text evidence="1">Cofactor biosynthesis; adenosylcobalamin biosynthesis.</text>
</comment>
<keyword evidence="4 7" id="KW-0808">Transferase</keyword>
<dbReference type="Pfam" id="PF00590">
    <property type="entry name" value="TP_methylase"/>
    <property type="match status" value="1"/>
</dbReference>
<dbReference type="STRING" id="695939.SAMN00790413_05385"/>
<evidence type="ECO:0000256" key="2">
    <source>
        <dbReference type="ARBA" id="ARBA00022573"/>
    </source>
</evidence>
<evidence type="ECO:0000256" key="1">
    <source>
        <dbReference type="ARBA" id="ARBA00004953"/>
    </source>
</evidence>
<organism evidence="7 8">
    <name type="scientific">Deinococcus hopiensis KR-140</name>
    <dbReference type="NCBI Taxonomy" id="695939"/>
    <lineage>
        <taxon>Bacteria</taxon>
        <taxon>Thermotogati</taxon>
        <taxon>Deinococcota</taxon>
        <taxon>Deinococci</taxon>
        <taxon>Deinococcales</taxon>
        <taxon>Deinococcaceae</taxon>
        <taxon>Deinococcus</taxon>
    </lineage>
</organism>
<dbReference type="GO" id="GO:0016994">
    <property type="term" value="F:precorrin-6A reductase activity"/>
    <property type="evidence" value="ECO:0007669"/>
    <property type="project" value="InterPro"/>
</dbReference>
<dbReference type="InterPro" id="IPR014777">
    <property type="entry name" value="4pyrrole_Mease_sub1"/>
</dbReference>
<dbReference type="Pfam" id="PF02571">
    <property type="entry name" value="CbiJ"/>
    <property type="match status" value="1"/>
</dbReference>
<dbReference type="PANTHER" id="PTHR47036">
    <property type="entry name" value="COBALT-FACTOR III C(17)-METHYLTRANSFERASE-RELATED"/>
    <property type="match status" value="1"/>
</dbReference>
<dbReference type="SUPFAM" id="SSF53790">
    <property type="entry name" value="Tetrapyrrole methylase"/>
    <property type="match status" value="1"/>
</dbReference>
<evidence type="ECO:0000256" key="4">
    <source>
        <dbReference type="ARBA" id="ARBA00022679"/>
    </source>
</evidence>
<dbReference type="GO" id="GO:0032259">
    <property type="term" value="P:methylation"/>
    <property type="evidence" value="ECO:0007669"/>
    <property type="project" value="UniProtKB-KW"/>
</dbReference>
<dbReference type="Gene3D" id="3.40.1010.10">
    <property type="entry name" value="Cobalt-precorrin-4 Transmethylase, Domain 1"/>
    <property type="match status" value="1"/>
</dbReference>
<gene>
    <name evidence="7" type="ORF">SAMN00790413_05385</name>
</gene>
<dbReference type="InterPro" id="IPR035996">
    <property type="entry name" value="4pyrrol_Methylase_sf"/>
</dbReference>
<dbReference type="GO" id="GO:0008168">
    <property type="term" value="F:methyltransferase activity"/>
    <property type="evidence" value="ECO:0007669"/>
    <property type="project" value="UniProtKB-KW"/>
</dbReference>
<dbReference type="AlphaFoldDB" id="A0A1W1UFX5"/>
<reference evidence="7 8" key="1">
    <citation type="submission" date="2017-04" db="EMBL/GenBank/DDBJ databases">
        <authorList>
            <person name="Afonso C.L."/>
            <person name="Miller P.J."/>
            <person name="Scott M.A."/>
            <person name="Spackman E."/>
            <person name="Goraichik I."/>
            <person name="Dimitrov K.M."/>
            <person name="Suarez D.L."/>
            <person name="Swayne D.E."/>
        </authorList>
    </citation>
    <scope>NUCLEOTIDE SEQUENCE [LARGE SCALE GENOMIC DNA]</scope>
    <source>
        <strain evidence="7 8">KR-140</strain>
    </source>
</reference>
<dbReference type="RefSeq" id="WP_084045617.1">
    <property type="nucleotide sequence ID" value="NZ_FWWU01000004.1"/>
</dbReference>
<accession>A0A1W1UFX5</accession>
<sequence>MTGHLSLVSVGPGDLSLVPERARQALLDADVIVAYDLYLRWVQPLITTQEVLTPPLTQEKYRAQLATEKAGEGKRVALVSSGDIGVYAMAGLVFEDLPQDPPFGVEVIPGITSATACASLLGSPLTHDFATLSLSDLLCPWAWIEGRASHIAQADLACVLYNVQSKSRREGVYRVLRLMLEHKRPDTVCGVVRNAYREDQEVRVTTLEALLQDEFDMLTTIVIGNRFTARKGRWMYTPRGYNDWQPGRAGETRAASSHLGESIWVFSGTRDGNALALQLAEAGEHVTLSAASELGGQVAPKHPHIELYSGPPGVEARRRALRGARAVVDATHPYAQAMTAGLRELTAELGLPYFRYERPGGLPADTGGLALVDSFREAARAAAPHGRVFLATGSKDLKAFLHAVPGAEVFVRLTPQPDVLRRAGELGVPPGRICAMVGPFSREFNVAQWRAWNIGAVVTKESGAEGGFPAKLEAARELGLPLIVVRRPPPLPGAFFSTGALLSALNAHLKEPA</sequence>
<dbReference type="Gene3D" id="3.30.950.10">
    <property type="entry name" value="Methyltransferase, Cobalt-precorrin-4 Transmethylase, Domain 2"/>
    <property type="match status" value="1"/>
</dbReference>
<keyword evidence="3 7" id="KW-0489">Methyltransferase</keyword>
<evidence type="ECO:0000256" key="5">
    <source>
        <dbReference type="ARBA" id="ARBA00022691"/>
    </source>
</evidence>
<dbReference type="NCBIfam" id="TIGR01466">
    <property type="entry name" value="cobJ_cbiH"/>
    <property type="match status" value="1"/>
</dbReference>
<dbReference type="InterPro" id="IPR014776">
    <property type="entry name" value="4pyrrole_Mease_sub2"/>
</dbReference>
<dbReference type="Proteomes" id="UP000192582">
    <property type="component" value="Unassembled WGS sequence"/>
</dbReference>
<dbReference type="PANTHER" id="PTHR47036:SF1">
    <property type="entry name" value="COBALT-FACTOR III C(17)-METHYLTRANSFERASE-RELATED"/>
    <property type="match status" value="1"/>
</dbReference>
<keyword evidence="5" id="KW-0949">S-adenosyl-L-methionine</keyword>
<dbReference type="NCBIfam" id="TIGR00715">
    <property type="entry name" value="precor6x_red"/>
    <property type="match status" value="1"/>
</dbReference>
<dbReference type="PROSITE" id="PS51014">
    <property type="entry name" value="COBK_CBIJ"/>
    <property type="match status" value="1"/>
</dbReference>
<feature type="domain" description="Tetrapyrrole methylase" evidence="6">
    <location>
        <begin position="5"/>
        <end position="210"/>
    </location>
</feature>
<dbReference type="UniPathway" id="UPA00148"/>
<dbReference type="InterPro" id="IPR000878">
    <property type="entry name" value="4pyrrol_Mease"/>
</dbReference>